<proteinExistence type="predicted"/>
<dbReference type="GO" id="GO:0008168">
    <property type="term" value="F:methyltransferase activity"/>
    <property type="evidence" value="ECO:0007669"/>
    <property type="project" value="UniProtKB-KW"/>
</dbReference>
<dbReference type="Pfam" id="PF13708">
    <property type="entry name" value="DUF4942"/>
    <property type="match status" value="1"/>
</dbReference>
<keyword evidence="1" id="KW-0614">Plasmid</keyword>
<protein>
    <submittedName>
        <fullName evidence="1">Methyltransferase</fullName>
    </submittedName>
</protein>
<keyword evidence="1" id="KW-0489">Methyltransferase</keyword>
<organism evidence="1">
    <name type="scientific">Klebsiella pneumoniae</name>
    <dbReference type="NCBI Taxonomy" id="573"/>
    <lineage>
        <taxon>Bacteria</taxon>
        <taxon>Pseudomonadati</taxon>
        <taxon>Pseudomonadota</taxon>
        <taxon>Gammaproteobacteria</taxon>
        <taxon>Enterobacterales</taxon>
        <taxon>Enterobacteriaceae</taxon>
        <taxon>Klebsiella/Raoultella group</taxon>
        <taxon>Klebsiella</taxon>
        <taxon>Klebsiella pneumoniae complex</taxon>
    </lineage>
</organism>
<reference evidence="1" key="1">
    <citation type="submission" date="2015-12" db="EMBL/GenBank/DDBJ databases">
        <title>Klebsiella pneumoniae strain KP04 plasmid pKP04VIM, complete sequence.</title>
        <authorList>
            <person name="Li R."/>
            <person name="Lin D."/>
            <person name="Chen C."/>
        </authorList>
    </citation>
    <scope>NUCLEOTIDE SEQUENCE</scope>
    <source>
        <plasmid evidence="1">pKP04VIM</plasmid>
    </source>
</reference>
<geneLocation type="plasmid" evidence="1">
    <name>pKP04VIM</name>
</geneLocation>
<keyword evidence="1" id="KW-0808">Transferase</keyword>
<dbReference type="InterPro" id="IPR031339">
    <property type="entry name" value="DUF4942"/>
</dbReference>
<dbReference type="AlphaFoldDB" id="A0A1B1LQY6"/>
<accession>A0A1B1LQY6</accession>
<evidence type="ECO:0000313" key="1">
    <source>
        <dbReference type="EMBL" id="ANS55439.1"/>
    </source>
</evidence>
<dbReference type="GO" id="GO:0032259">
    <property type="term" value="P:methylation"/>
    <property type="evidence" value="ECO:0007669"/>
    <property type="project" value="UniProtKB-KW"/>
</dbReference>
<dbReference type="EMBL" id="KU318421">
    <property type="protein sequence ID" value="ANS55439.1"/>
    <property type="molecule type" value="Genomic_DNA"/>
</dbReference>
<name>A0A1B1LQY6_KLEPN</name>
<sequence length="264" mass="30614">MTSHELKETNLVESVVSERDMAMNLFINGLTAISEAEKLMGISLIDQLRIAYVRFNPAHLDKQIERARVLIDRESWKRLIDRTSLNIYWNAPQLKSFIDELVTEPPIMTIQSAREKVAHTVNNRADILCEGLVSCLGNLSHDFKKNARSFVINENMVIKNGFKKDVYYLDMTDRDLNSLNDLYRISRYIEGLSYSQQDVIVPKLFALREKNDYQKVDYIDTDLNIKFIVYGNGNIHMRFMDKKVLDGLNDVLASYQRNNLPDVK</sequence>
<dbReference type="RefSeq" id="WP_024266308.1">
    <property type="nucleotide sequence ID" value="NZ_AP018583.1"/>
</dbReference>